<dbReference type="EMBL" id="RBNJ01028326">
    <property type="protein sequence ID" value="RUS13988.1"/>
    <property type="molecule type" value="Genomic_DNA"/>
</dbReference>
<dbReference type="CDD" id="cd00118">
    <property type="entry name" value="LysM"/>
    <property type="match status" value="1"/>
</dbReference>
<protein>
    <recommendedName>
        <fullName evidence="1">LysM domain-containing protein</fullName>
    </recommendedName>
</protein>
<comment type="caution">
    <text evidence="2">The sequence shown here is derived from an EMBL/GenBank/DDBJ whole genome shotgun (WGS) entry which is preliminary data.</text>
</comment>
<organism evidence="2 3">
    <name type="scientific">Jimgerdemannia flammicorona</name>
    <dbReference type="NCBI Taxonomy" id="994334"/>
    <lineage>
        <taxon>Eukaryota</taxon>
        <taxon>Fungi</taxon>
        <taxon>Fungi incertae sedis</taxon>
        <taxon>Mucoromycota</taxon>
        <taxon>Mucoromycotina</taxon>
        <taxon>Endogonomycetes</taxon>
        <taxon>Endogonales</taxon>
        <taxon>Endogonaceae</taxon>
        <taxon>Jimgerdemannia</taxon>
    </lineage>
</organism>
<sequence>PCSKTSRHVIMRLYYGDITSNVTLKSICTSSRSRALAQYYTNITQKCQGASLNLTGLGEPVTYLVDIVWNSFNKTCLTPQLVNSARSTSNPPTNVCLVVHHDWSPGGAELVVYPNFLRCEVEWNNFNPIHARIQYYNLAKCNTGVQYTVKTGDTCFSISQNKYVATAQLVGANALLNWACNNIAVGMKLCLPS</sequence>
<feature type="domain" description="LysM" evidence="1">
    <location>
        <begin position="145"/>
        <end position="191"/>
    </location>
</feature>
<dbReference type="InterPro" id="IPR018392">
    <property type="entry name" value="LysM"/>
</dbReference>
<feature type="non-terminal residue" evidence="2">
    <location>
        <position position="1"/>
    </location>
</feature>
<dbReference type="InterPro" id="IPR036779">
    <property type="entry name" value="LysM_dom_sf"/>
</dbReference>
<keyword evidence="3" id="KW-1185">Reference proteome</keyword>
<evidence type="ECO:0000313" key="3">
    <source>
        <dbReference type="Proteomes" id="UP000274822"/>
    </source>
</evidence>
<accession>A0A433P8Y3</accession>
<name>A0A433P8Y3_9FUNG</name>
<dbReference type="SUPFAM" id="SSF54106">
    <property type="entry name" value="LysM domain"/>
    <property type="match status" value="1"/>
</dbReference>
<dbReference type="Proteomes" id="UP000274822">
    <property type="component" value="Unassembled WGS sequence"/>
</dbReference>
<proteinExistence type="predicted"/>
<dbReference type="PROSITE" id="PS51782">
    <property type="entry name" value="LYSM"/>
    <property type="match status" value="1"/>
</dbReference>
<evidence type="ECO:0000259" key="1">
    <source>
        <dbReference type="PROSITE" id="PS51782"/>
    </source>
</evidence>
<reference evidence="2 3" key="1">
    <citation type="journal article" date="2018" name="New Phytol.">
        <title>Phylogenomics of Endogonaceae and evolution of mycorrhizas within Mucoromycota.</title>
        <authorList>
            <person name="Chang Y."/>
            <person name="Desiro A."/>
            <person name="Na H."/>
            <person name="Sandor L."/>
            <person name="Lipzen A."/>
            <person name="Clum A."/>
            <person name="Barry K."/>
            <person name="Grigoriev I.V."/>
            <person name="Martin F.M."/>
            <person name="Stajich J.E."/>
            <person name="Smith M.E."/>
            <person name="Bonito G."/>
            <person name="Spatafora J.W."/>
        </authorList>
    </citation>
    <scope>NUCLEOTIDE SEQUENCE [LARGE SCALE GENOMIC DNA]</scope>
    <source>
        <strain evidence="2 3">AD002</strain>
    </source>
</reference>
<dbReference type="AlphaFoldDB" id="A0A433P8Y3"/>
<dbReference type="SMART" id="SM00257">
    <property type="entry name" value="LysM"/>
    <property type="match status" value="1"/>
</dbReference>
<evidence type="ECO:0000313" key="2">
    <source>
        <dbReference type="EMBL" id="RUS13988.1"/>
    </source>
</evidence>
<dbReference type="Pfam" id="PF01476">
    <property type="entry name" value="LysM"/>
    <property type="match status" value="1"/>
</dbReference>
<gene>
    <name evidence="2" type="ORF">BC938DRAFT_477585</name>
</gene>
<dbReference type="Gene3D" id="3.10.350.10">
    <property type="entry name" value="LysM domain"/>
    <property type="match status" value="1"/>
</dbReference>